<gene>
    <name evidence="2" type="ORF">C5746_01620</name>
</gene>
<accession>A0A2Z5J6F2</accession>
<dbReference type="Pfam" id="PF03781">
    <property type="entry name" value="FGE-sulfatase"/>
    <property type="match status" value="1"/>
</dbReference>
<dbReference type="InterPro" id="IPR016187">
    <property type="entry name" value="CTDL_fold"/>
</dbReference>
<proteinExistence type="predicted"/>
<dbReference type="GeneID" id="95517287"/>
<dbReference type="InterPro" id="IPR042095">
    <property type="entry name" value="SUMF_sf"/>
</dbReference>
<evidence type="ECO:0000313" key="2">
    <source>
        <dbReference type="EMBL" id="AXE75891.1"/>
    </source>
</evidence>
<dbReference type="GO" id="GO:0120147">
    <property type="term" value="F:formylglycine-generating oxidase activity"/>
    <property type="evidence" value="ECO:0007669"/>
    <property type="project" value="TreeGrafter"/>
</dbReference>
<dbReference type="Proteomes" id="UP000252698">
    <property type="component" value="Chromosome"/>
</dbReference>
<evidence type="ECO:0000313" key="3">
    <source>
        <dbReference type="Proteomes" id="UP000252698"/>
    </source>
</evidence>
<dbReference type="SUPFAM" id="SSF56436">
    <property type="entry name" value="C-type lectin-like"/>
    <property type="match status" value="1"/>
</dbReference>
<dbReference type="AlphaFoldDB" id="A0A2Z5J6F2"/>
<organism evidence="2 3">
    <name type="scientific">Streptomyces atratus</name>
    <dbReference type="NCBI Taxonomy" id="1893"/>
    <lineage>
        <taxon>Bacteria</taxon>
        <taxon>Bacillati</taxon>
        <taxon>Actinomycetota</taxon>
        <taxon>Actinomycetes</taxon>
        <taxon>Kitasatosporales</taxon>
        <taxon>Streptomycetaceae</taxon>
        <taxon>Streptomyces</taxon>
    </lineage>
</organism>
<dbReference type="EMBL" id="CP027306">
    <property type="protein sequence ID" value="AXE75891.1"/>
    <property type="molecule type" value="Genomic_DNA"/>
</dbReference>
<dbReference type="PANTHER" id="PTHR23150">
    <property type="entry name" value="SULFATASE MODIFYING FACTOR 1, 2"/>
    <property type="match status" value="1"/>
</dbReference>
<dbReference type="InterPro" id="IPR051043">
    <property type="entry name" value="Sulfatase_Mod_Factor_Kinase"/>
</dbReference>
<dbReference type="InterPro" id="IPR005532">
    <property type="entry name" value="SUMF_dom"/>
</dbReference>
<dbReference type="KEGG" id="sata:C5746_01620"/>
<feature type="domain" description="Sulfatase-modifying factor enzyme-like" evidence="1">
    <location>
        <begin position="19"/>
        <end position="278"/>
    </location>
</feature>
<protein>
    <recommendedName>
        <fullName evidence="1">Sulfatase-modifying factor enzyme-like domain-containing protein</fullName>
    </recommendedName>
</protein>
<dbReference type="Gene3D" id="3.90.1580.10">
    <property type="entry name" value="paralog of FGE (formylglycine-generating enzyme)"/>
    <property type="match status" value="1"/>
</dbReference>
<sequence>MTEVTAEVMPAEAFPADYWATIPGGPFTMGSNERRDDGKLRAAAPEHQIDVPEFRIAKSPVTVREFRKFVEATGYVTTAEKVGKSWVWIGDPAVVVPDQDYLWKAIDGATWRTPRGADSTVEGKDDHPVTHVSYDDCLAYCEWSGTRLPNEAEWEKAARGTDGRAYPWGNEEPTSEHCNHSMGVGDTTPVGAYPKAAGPYGVEDIVGNVWEIMSNGFHHYPFDESKPRRVIKTRVGTIELGVIRGGSFYNNCDPRGCLAWVRIYNLPDYSCHDMGFRVCAC</sequence>
<evidence type="ECO:0000259" key="1">
    <source>
        <dbReference type="Pfam" id="PF03781"/>
    </source>
</evidence>
<reference evidence="2 3" key="1">
    <citation type="journal article" date="2018" name="Front. Microbiol.">
        <title>Genome Sequencing of Streptomyces atratus SCSIOZH16 and Activation Production of Nocardamine via Metabolic Engineering.</title>
        <authorList>
            <person name="Li Y."/>
            <person name="Zhang C."/>
            <person name="Liu C."/>
            <person name="Ju J."/>
            <person name="Ma J."/>
        </authorList>
    </citation>
    <scope>NUCLEOTIDE SEQUENCE [LARGE SCALE GENOMIC DNA]</scope>
    <source>
        <strain evidence="2 3">SCSIO_ZH16</strain>
    </source>
</reference>
<name>A0A2Z5J6F2_STRAR</name>
<dbReference type="PANTHER" id="PTHR23150:SF19">
    <property type="entry name" value="FORMYLGLYCINE-GENERATING ENZYME"/>
    <property type="match status" value="1"/>
</dbReference>
<dbReference type="RefSeq" id="WP_114242560.1">
    <property type="nucleotide sequence ID" value="NZ_BMRN01000017.1"/>
</dbReference>